<dbReference type="RefSeq" id="XP_007733697.1">
    <property type="nucleotide sequence ID" value="XM_007735507.1"/>
</dbReference>
<dbReference type="OrthoDB" id="430354at2759"/>
<evidence type="ECO:0000256" key="3">
    <source>
        <dbReference type="ARBA" id="ARBA00022676"/>
    </source>
</evidence>
<dbReference type="SUPFAM" id="SSF53448">
    <property type="entry name" value="Nucleotide-diphospho-sugar transferases"/>
    <property type="match status" value="1"/>
</dbReference>
<dbReference type="GO" id="GO:0000033">
    <property type="term" value="F:alpha-1,3-mannosyltransferase activity"/>
    <property type="evidence" value="ECO:0007669"/>
    <property type="project" value="TreeGrafter"/>
</dbReference>
<keyword evidence="9" id="KW-0325">Glycoprotein</keyword>
<feature type="compositionally biased region" description="Basic and acidic residues" evidence="10">
    <location>
        <begin position="149"/>
        <end position="164"/>
    </location>
</feature>
<evidence type="ECO:0000256" key="8">
    <source>
        <dbReference type="ARBA" id="ARBA00023136"/>
    </source>
</evidence>
<accession>W9XVV8</accession>
<feature type="region of interest" description="Disordered" evidence="10">
    <location>
        <begin position="54"/>
        <end position="182"/>
    </location>
</feature>
<name>W9XVV8_9EURO</name>
<evidence type="ECO:0000313" key="13">
    <source>
        <dbReference type="Proteomes" id="UP000019478"/>
    </source>
</evidence>
<dbReference type="Proteomes" id="UP000019478">
    <property type="component" value="Unassembled WGS sequence"/>
</dbReference>
<keyword evidence="6" id="KW-0735">Signal-anchor</keyword>
<dbReference type="GO" id="GO:0005794">
    <property type="term" value="C:Golgi apparatus"/>
    <property type="evidence" value="ECO:0007669"/>
    <property type="project" value="TreeGrafter"/>
</dbReference>
<evidence type="ECO:0000256" key="1">
    <source>
        <dbReference type="ARBA" id="ARBA00004606"/>
    </source>
</evidence>
<dbReference type="STRING" id="1182542.W9XVV8"/>
<evidence type="ECO:0000256" key="5">
    <source>
        <dbReference type="ARBA" id="ARBA00022692"/>
    </source>
</evidence>
<evidence type="ECO:0000256" key="2">
    <source>
        <dbReference type="ARBA" id="ARBA00009105"/>
    </source>
</evidence>
<dbReference type="PANTHER" id="PTHR31392">
    <property type="entry name" value="ALPHA-1,3-MANNOSYLTRANSFERASE MNN1-RELATED"/>
    <property type="match status" value="1"/>
</dbReference>
<dbReference type="EMBL" id="AMGY01000004">
    <property type="protein sequence ID" value="EXJ84712.1"/>
    <property type="molecule type" value="Genomic_DNA"/>
</dbReference>
<comment type="similarity">
    <text evidence="2">Belongs to the MNN1/MNT family.</text>
</comment>
<feature type="region of interest" description="Disordered" evidence="10">
    <location>
        <begin position="556"/>
        <end position="649"/>
    </location>
</feature>
<proteinExistence type="inferred from homology"/>
<organism evidence="12 13">
    <name type="scientific">Capronia epimyces CBS 606.96</name>
    <dbReference type="NCBI Taxonomy" id="1182542"/>
    <lineage>
        <taxon>Eukaryota</taxon>
        <taxon>Fungi</taxon>
        <taxon>Dikarya</taxon>
        <taxon>Ascomycota</taxon>
        <taxon>Pezizomycotina</taxon>
        <taxon>Eurotiomycetes</taxon>
        <taxon>Chaetothyriomycetidae</taxon>
        <taxon>Chaetothyriales</taxon>
        <taxon>Herpotrichiellaceae</taxon>
        <taxon>Capronia</taxon>
    </lineage>
</organism>
<sequence length="747" mass="84941">MFTPRHAPLKEGRSFPGLPYAGPSRRALRSRQGALLLLVLICVPLIYFLSSSPSTSTSDALLQSPAPDSIRPPSSEPREPGRDDPEVALKPNPNEHQQAPSIDPVGADLIDVHSPAGGRPPFEAPPVEAPVQRPKAPAPAAGEVEDQDQERFSPNDHDRSDPAKSRYQQSPSWGKPASDESFSFSERRRFERALTRVINLLPGEMEGRDLLRQVEGTGKEKLREMGLRVREYKKFFEAWEDLHLTSDEEGGTYVRDDVIQYLRHHVHQPSSDELSETGFAQTVHSYEAYRYFLVKFGQLLFPWTAPYFPDHMTLHSHFKRGGRGIVLTAGDDQAPFLLTTIPTFRKLGCDLPIEVMYLGDSDLSEDYRADLEALDGVITRDIAQMVNDEGWKLAGWAAKPFAILFSSFRECIFIDADSLFFRNPEILFDDPGYQQTGALFFRDRLIMPENKKRWLQQILPKPISRQVKQSRFWTGDSGHMQESGVVVVDKWRHFMALLLVTRMNGPDRDGNKDEGRVGVYDMVYGDKETFWIGWELVGDMDYSFHQGDAGAMGVVQEAPVKEEDKKKKEEEKKGPKEEEKKEKPPRRKKKEPKPVVINENGEVVEGDAFGDGQEGHEQGHEQHEDGTEEFEEFEQQEEPPEEKKPEPSSYTMCAPQLLHLDLDGKPLWFNGWLLDNKFADKKQKKFAKFEHYLIEPRDVREPGAWQLEESNMCCLTTDAPLKRDFTLEEKAVLDMMIKSARDAGITG</sequence>
<dbReference type="GO" id="GO:0006493">
    <property type="term" value="P:protein O-linked glycosylation"/>
    <property type="evidence" value="ECO:0007669"/>
    <property type="project" value="TreeGrafter"/>
</dbReference>
<feature type="transmembrane region" description="Helical" evidence="11">
    <location>
        <begin position="33"/>
        <end position="50"/>
    </location>
</feature>
<protein>
    <recommendedName>
        <fullName evidence="14">Alpha-1,3-mannosyltransferase</fullName>
    </recommendedName>
</protein>
<keyword evidence="8 11" id="KW-0472">Membrane</keyword>
<dbReference type="AlphaFoldDB" id="W9XVV8"/>
<comment type="caution">
    <text evidence="12">The sequence shown here is derived from an EMBL/GenBank/DDBJ whole genome shotgun (WGS) entry which is preliminary data.</text>
</comment>
<dbReference type="HOGENOM" id="CLU_021103_0_0_1"/>
<dbReference type="GeneID" id="19169497"/>
<evidence type="ECO:0000313" key="12">
    <source>
        <dbReference type="EMBL" id="EXJ84712.1"/>
    </source>
</evidence>
<feature type="compositionally biased region" description="Basic and acidic residues" evidence="10">
    <location>
        <begin position="76"/>
        <end position="87"/>
    </location>
</feature>
<evidence type="ECO:0000256" key="7">
    <source>
        <dbReference type="ARBA" id="ARBA00022989"/>
    </source>
</evidence>
<comment type="subcellular location">
    <subcellularLocation>
        <location evidence="1">Membrane</location>
        <topology evidence="1">Single-pass type II membrane protein</topology>
    </subcellularLocation>
</comment>
<evidence type="ECO:0000256" key="10">
    <source>
        <dbReference type="SAM" id="MobiDB-lite"/>
    </source>
</evidence>
<keyword evidence="3" id="KW-0328">Glycosyltransferase</keyword>
<dbReference type="InterPro" id="IPR022751">
    <property type="entry name" value="Alpha_mannosyltransferase"/>
</dbReference>
<keyword evidence="13" id="KW-1185">Reference proteome</keyword>
<evidence type="ECO:0000256" key="6">
    <source>
        <dbReference type="ARBA" id="ARBA00022968"/>
    </source>
</evidence>
<feature type="compositionally biased region" description="Basic and acidic residues" evidence="10">
    <location>
        <begin position="559"/>
        <end position="582"/>
    </location>
</feature>
<feature type="compositionally biased region" description="Acidic residues" evidence="10">
    <location>
        <begin position="626"/>
        <end position="640"/>
    </location>
</feature>
<evidence type="ECO:0000256" key="4">
    <source>
        <dbReference type="ARBA" id="ARBA00022679"/>
    </source>
</evidence>
<evidence type="ECO:0000256" key="9">
    <source>
        <dbReference type="ARBA" id="ARBA00023180"/>
    </source>
</evidence>
<dbReference type="InterPro" id="IPR029044">
    <property type="entry name" value="Nucleotide-diphossugar_trans"/>
</dbReference>
<evidence type="ECO:0008006" key="14">
    <source>
        <dbReference type="Google" id="ProtNLM"/>
    </source>
</evidence>
<feature type="compositionally biased region" description="Low complexity" evidence="10">
    <location>
        <begin position="594"/>
        <end position="603"/>
    </location>
</feature>
<evidence type="ECO:0000256" key="11">
    <source>
        <dbReference type="SAM" id="Phobius"/>
    </source>
</evidence>
<dbReference type="GO" id="GO:0016020">
    <property type="term" value="C:membrane"/>
    <property type="evidence" value="ECO:0007669"/>
    <property type="project" value="UniProtKB-SubCell"/>
</dbReference>
<keyword evidence="5 11" id="KW-0812">Transmembrane</keyword>
<keyword evidence="4" id="KW-0808">Transferase</keyword>
<feature type="compositionally biased region" description="Basic and acidic residues" evidence="10">
    <location>
        <begin position="613"/>
        <end position="625"/>
    </location>
</feature>
<keyword evidence="7 11" id="KW-1133">Transmembrane helix</keyword>
<reference evidence="12 13" key="1">
    <citation type="submission" date="2013-03" db="EMBL/GenBank/DDBJ databases">
        <title>The Genome Sequence of Capronia epimyces CBS 606.96.</title>
        <authorList>
            <consortium name="The Broad Institute Genomics Platform"/>
            <person name="Cuomo C."/>
            <person name="de Hoog S."/>
            <person name="Gorbushina A."/>
            <person name="Walker B."/>
            <person name="Young S.K."/>
            <person name="Zeng Q."/>
            <person name="Gargeya S."/>
            <person name="Fitzgerald M."/>
            <person name="Haas B."/>
            <person name="Abouelleil A."/>
            <person name="Allen A.W."/>
            <person name="Alvarado L."/>
            <person name="Arachchi H.M."/>
            <person name="Berlin A.M."/>
            <person name="Chapman S.B."/>
            <person name="Gainer-Dewar J."/>
            <person name="Goldberg J."/>
            <person name="Griggs A."/>
            <person name="Gujja S."/>
            <person name="Hansen M."/>
            <person name="Howarth C."/>
            <person name="Imamovic A."/>
            <person name="Ireland A."/>
            <person name="Larimer J."/>
            <person name="McCowan C."/>
            <person name="Murphy C."/>
            <person name="Pearson M."/>
            <person name="Poon T.W."/>
            <person name="Priest M."/>
            <person name="Roberts A."/>
            <person name="Saif S."/>
            <person name="Shea T."/>
            <person name="Sisk P."/>
            <person name="Sykes S."/>
            <person name="Wortman J."/>
            <person name="Nusbaum C."/>
            <person name="Birren B."/>
        </authorList>
    </citation>
    <scope>NUCLEOTIDE SEQUENCE [LARGE SCALE GENOMIC DNA]</scope>
    <source>
        <strain evidence="12 13">CBS 606.96</strain>
    </source>
</reference>
<dbReference type="eggNOG" id="ENOG502RZ48">
    <property type="taxonomic scope" value="Eukaryota"/>
</dbReference>
<dbReference type="PANTHER" id="PTHR31392:SF1">
    <property type="entry name" value="ALPHA-1,3-MANNOSYLTRANSFERASE MNN1-RELATED"/>
    <property type="match status" value="1"/>
</dbReference>
<dbReference type="Pfam" id="PF11051">
    <property type="entry name" value="Mannosyl_trans3"/>
    <property type="match status" value="1"/>
</dbReference>
<gene>
    <name evidence="12" type="ORF">A1O3_05382</name>
</gene>